<evidence type="ECO:0000256" key="2">
    <source>
        <dbReference type="SAM" id="MobiDB-lite"/>
    </source>
</evidence>
<keyword evidence="4" id="KW-1185">Reference proteome</keyword>
<organism evidence="3 4">
    <name type="scientific">Boothiomyces macroporosus</name>
    <dbReference type="NCBI Taxonomy" id="261099"/>
    <lineage>
        <taxon>Eukaryota</taxon>
        <taxon>Fungi</taxon>
        <taxon>Fungi incertae sedis</taxon>
        <taxon>Chytridiomycota</taxon>
        <taxon>Chytridiomycota incertae sedis</taxon>
        <taxon>Chytridiomycetes</taxon>
        <taxon>Rhizophydiales</taxon>
        <taxon>Terramycetaceae</taxon>
        <taxon>Boothiomyces</taxon>
    </lineage>
</organism>
<accession>A0AAD5U9R2</accession>
<dbReference type="EMBL" id="JADGKB010000177">
    <property type="protein sequence ID" value="KAJ3251574.1"/>
    <property type="molecule type" value="Genomic_DNA"/>
</dbReference>
<feature type="coiled-coil region" evidence="1">
    <location>
        <begin position="28"/>
        <end position="182"/>
    </location>
</feature>
<feature type="coiled-coil region" evidence="1">
    <location>
        <begin position="269"/>
        <end position="296"/>
    </location>
</feature>
<feature type="compositionally biased region" description="Basic and acidic residues" evidence="2">
    <location>
        <begin position="364"/>
        <end position="387"/>
    </location>
</feature>
<reference evidence="3" key="1">
    <citation type="submission" date="2020-05" db="EMBL/GenBank/DDBJ databases">
        <title>Phylogenomic resolution of chytrid fungi.</title>
        <authorList>
            <person name="Stajich J.E."/>
            <person name="Amses K."/>
            <person name="Simmons R."/>
            <person name="Seto K."/>
            <person name="Myers J."/>
            <person name="Bonds A."/>
            <person name="Quandt C.A."/>
            <person name="Barry K."/>
            <person name="Liu P."/>
            <person name="Grigoriev I."/>
            <person name="Longcore J.E."/>
            <person name="James T.Y."/>
        </authorList>
    </citation>
    <scope>NUCLEOTIDE SEQUENCE</scope>
    <source>
        <strain evidence="3">PLAUS21</strain>
    </source>
</reference>
<evidence type="ECO:0000256" key="1">
    <source>
        <dbReference type="SAM" id="Coils"/>
    </source>
</evidence>
<proteinExistence type="predicted"/>
<sequence>MNLEEQLLQKEADLKTACELGLYLTQQNQELQTQLEKEKSNQLVIEQEYIKMESELNQAKQELNLLREQTKKQKAIIDKNQDLLIQMEIENKEFTNKLTESEDKTKEIKQELLDLELKYKEILNEKKMLEIEIEKQKQVKTREQIKVETVEIIKHVDNREEINALLETIEEYKSLYEEAIQNQPIEEQRLITSNLPQQSLFSQLQVKKERRPVQLKLDLDLVSQLKSEIQELNQKIEVLEKMNSYGLANNNEDEIKYLRMCKIEENNRNIELLKQIKMLTDEINELKKEKEQEELIGQEGLVGQEELVEREGLVGQEGLVERKVSIEQKSLVIKVKDQQMKDQDDKKENKQELINDLVKQIHKEKENLETKPIDKPERKRLKIDRQTPQECNQQ</sequence>
<name>A0AAD5U9R2_9FUNG</name>
<protein>
    <submittedName>
        <fullName evidence="3">Uncharacterized protein</fullName>
    </submittedName>
</protein>
<dbReference type="AlphaFoldDB" id="A0AAD5U9R2"/>
<gene>
    <name evidence="3" type="ORF">HK103_002253</name>
</gene>
<dbReference type="Proteomes" id="UP001210925">
    <property type="component" value="Unassembled WGS sequence"/>
</dbReference>
<evidence type="ECO:0000313" key="3">
    <source>
        <dbReference type="EMBL" id="KAJ3251574.1"/>
    </source>
</evidence>
<feature type="coiled-coil region" evidence="1">
    <location>
        <begin position="215"/>
        <end position="242"/>
    </location>
</feature>
<feature type="region of interest" description="Disordered" evidence="2">
    <location>
        <begin position="364"/>
        <end position="394"/>
    </location>
</feature>
<comment type="caution">
    <text evidence="3">The sequence shown here is derived from an EMBL/GenBank/DDBJ whole genome shotgun (WGS) entry which is preliminary data.</text>
</comment>
<keyword evidence="1" id="KW-0175">Coiled coil</keyword>
<evidence type="ECO:0000313" key="4">
    <source>
        <dbReference type="Proteomes" id="UP001210925"/>
    </source>
</evidence>